<keyword evidence="1" id="KW-1133">Transmembrane helix</keyword>
<dbReference type="AlphaFoldDB" id="A0A0F9EX32"/>
<organism evidence="2">
    <name type="scientific">marine sediment metagenome</name>
    <dbReference type="NCBI Taxonomy" id="412755"/>
    <lineage>
        <taxon>unclassified sequences</taxon>
        <taxon>metagenomes</taxon>
        <taxon>ecological metagenomes</taxon>
    </lineage>
</organism>
<feature type="transmembrane region" description="Helical" evidence="1">
    <location>
        <begin position="33"/>
        <end position="53"/>
    </location>
</feature>
<comment type="caution">
    <text evidence="2">The sequence shown here is derived from an EMBL/GenBank/DDBJ whole genome shotgun (WGS) entry which is preliminary data.</text>
</comment>
<accession>A0A0F9EX32</accession>
<protein>
    <submittedName>
        <fullName evidence="2">Uncharacterized protein</fullName>
    </submittedName>
</protein>
<feature type="transmembrane region" description="Helical" evidence="1">
    <location>
        <begin position="60"/>
        <end position="78"/>
    </location>
</feature>
<keyword evidence="1" id="KW-0472">Membrane</keyword>
<name>A0A0F9EX32_9ZZZZ</name>
<reference evidence="2" key="1">
    <citation type="journal article" date="2015" name="Nature">
        <title>Complex archaea that bridge the gap between prokaryotes and eukaryotes.</title>
        <authorList>
            <person name="Spang A."/>
            <person name="Saw J.H."/>
            <person name="Jorgensen S.L."/>
            <person name="Zaremba-Niedzwiedzka K."/>
            <person name="Martijn J."/>
            <person name="Lind A.E."/>
            <person name="van Eijk R."/>
            <person name="Schleper C."/>
            <person name="Guy L."/>
            <person name="Ettema T.J."/>
        </authorList>
    </citation>
    <scope>NUCLEOTIDE SEQUENCE</scope>
</reference>
<proteinExistence type="predicted"/>
<keyword evidence="1" id="KW-0812">Transmembrane</keyword>
<evidence type="ECO:0000256" key="1">
    <source>
        <dbReference type="SAM" id="Phobius"/>
    </source>
</evidence>
<evidence type="ECO:0000313" key="2">
    <source>
        <dbReference type="EMBL" id="KKL28383.1"/>
    </source>
</evidence>
<dbReference type="EMBL" id="LAZR01035117">
    <property type="protein sequence ID" value="KKL28383.1"/>
    <property type="molecule type" value="Genomic_DNA"/>
</dbReference>
<gene>
    <name evidence="2" type="ORF">LCGC14_2375660</name>
</gene>
<sequence length="80" mass="8442">MGFDLAALDLGLPTSPGAIMDYLQQSIGALPSWWPLAALGGVVLLFGVLRTVLAKVVEAALLVGLVIVVEVIYHNVWLEG</sequence>